<dbReference type="AlphaFoldDB" id="A0A091ASY3"/>
<evidence type="ECO:0000313" key="5">
    <source>
        <dbReference type="Proteomes" id="UP000029392"/>
    </source>
</evidence>
<evidence type="ECO:0000256" key="2">
    <source>
        <dbReference type="ARBA" id="ARBA00023054"/>
    </source>
</evidence>
<accession>A0A091ASY3</accession>
<dbReference type="PATRIC" id="fig|1384054.3.peg.2617"/>
<comment type="subcellular location">
    <subcellularLocation>
        <location evidence="1">Cell envelope</location>
    </subcellularLocation>
</comment>
<comment type="caution">
    <text evidence="4">The sequence shown here is derived from an EMBL/GenBank/DDBJ whole genome shotgun (WGS) entry which is preliminary data.</text>
</comment>
<dbReference type="RefSeq" id="WP_043805252.1">
    <property type="nucleotide sequence ID" value="NZ_AVCH01000208.1"/>
</dbReference>
<dbReference type="InterPro" id="IPR050465">
    <property type="entry name" value="UPF0194_transport"/>
</dbReference>
<dbReference type="Gene3D" id="2.40.30.170">
    <property type="match status" value="1"/>
</dbReference>
<keyword evidence="2" id="KW-0175">Coiled coil</keyword>
<dbReference type="STRING" id="1384054.N790_11935"/>
<feature type="chain" id="PRO_5001870882" description="RND efflux pump membrane fusion protein barrel-sandwich domain-containing protein" evidence="3">
    <location>
        <begin position="19"/>
        <end position="321"/>
    </location>
</feature>
<feature type="signal peptide" evidence="3">
    <location>
        <begin position="1"/>
        <end position="18"/>
    </location>
</feature>
<evidence type="ECO:0008006" key="6">
    <source>
        <dbReference type="Google" id="ProtNLM"/>
    </source>
</evidence>
<dbReference type="PANTHER" id="PTHR32347">
    <property type="entry name" value="EFFLUX SYSTEM COMPONENT YKNX-RELATED"/>
    <property type="match status" value="1"/>
</dbReference>
<evidence type="ECO:0000256" key="3">
    <source>
        <dbReference type="SAM" id="SignalP"/>
    </source>
</evidence>
<dbReference type="PANTHER" id="PTHR32347:SF23">
    <property type="entry name" value="BLL5650 PROTEIN"/>
    <property type="match status" value="1"/>
</dbReference>
<name>A0A091ASY3_9GAMM</name>
<organism evidence="4 5">
    <name type="scientific">Arenimonas malthae CC-JY-1</name>
    <dbReference type="NCBI Taxonomy" id="1384054"/>
    <lineage>
        <taxon>Bacteria</taxon>
        <taxon>Pseudomonadati</taxon>
        <taxon>Pseudomonadota</taxon>
        <taxon>Gammaproteobacteria</taxon>
        <taxon>Lysobacterales</taxon>
        <taxon>Lysobacteraceae</taxon>
        <taxon>Arenimonas</taxon>
    </lineage>
</organism>
<keyword evidence="5" id="KW-1185">Reference proteome</keyword>
<sequence length="321" mass="34375">MIRAAALLLALAAGTAAADTLTLEGEVAALSSAPIMPPTVRNVWNLQITQLAADGAALKQGEPAVTFDGTELQRRLMEAQGLLKQKQSEQAKLLLDLAERERTERLATAEQAATLDKAERKADQPADIIRSVDYRKLVIEREQAARRAALMREREVLARRQREAERALVAAEVAQASTDVAELSRAIGLLTVPAPRDGVLVVKSNWRGERFEVGTSVWVGQTVAEMPDPSTLVVRATLAERDMLRIAEGLPARVQVQGGAGRRLSGKVLELGRAVRSKSRLAPVPVIDVLVSLEGDTSGLKTGMPVSVEVTVPAAKAEAAP</sequence>
<protein>
    <recommendedName>
        <fullName evidence="6">RND efflux pump membrane fusion protein barrel-sandwich domain-containing protein</fullName>
    </recommendedName>
</protein>
<gene>
    <name evidence="4" type="ORF">N790_11935</name>
</gene>
<dbReference type="EMBL" id="AVCH01000208">
    <property type="protein sequence ID" value="KFN42109.1"/>
    <property type="molecule type" value="Genomic_DNA"/>
</dbReference>
<dbReference type="Proteomes" id="UP000029392">
    <property type="component" value="Unassembled WGS sequence"/>
</dbReference>
<evidence type="ECO:0000256" key="1">
    <source>
        <dbReference type="ARBA" id="ARBA00004196"/>
    </source>
</evidence>
<evidence type="ECO:0000313" key="4">
    <source>
        <dbReference type="EMBL" id="KFN42109.1"/>
    </source>
</evidence>
<reference evidence="4 5" key="1">
    <citation type="submission" date="2013-09" db="EMBL/GenBank/DDBJ databases">
        <title>Genome sequencing of Arenimonas malthae.</title>
        <authorList>
            <person name="Chen F."/>
            <person name="Wang G."/>
        </authorList>
    </citation>
    <scope>NUCLEOTIDE SEQUENCE [LARGE SCALE GENOMIC DNA]</scope>
    <source>
        <strain evidence="4 5">CC-JY-1</strain>
    </source>
</reference>
<dbReference type="eggNOG" id="COG0845">
    <property type="taxonomic scope" value="Bacteria"/>
</dbReference>
<dbReference type="OrthoDB" id="7265739at2"/>
<keyword evidence="3" id="KW-0732">Signal</keyword>
<dbReference type="GO" id="GO:0030313">
    <property type="term" value="C:cell envelope"/>
    <property type="evidence" value="ECO:0007669"/>
    <property type="project" value="UniProtKB-SubCell"/>
</dbReference>
<proteinExistence type="predicted"/>